<accession>A0A5M9MNE7</accession>
<sequence>MSWFSRQQAAGLLLGLGLDDDTGLFDEIITGVYGESTNHTLVIWPKIVIHDRNGNPSWTLDPKPAATMLPCVSDTSATEVKRLADGSKIAAIIGNAAVIVSHKLDEVDKEITFGLCTEGAYGTPTHLRCCPTTTLPLLPPVIRAGLGC</sequence>
<protein>
    <submittedName>
        <fullName evidence="1">Uncharacterized protein</fullName>
    </submittedName>
</protein>
<comment type="caution">
    <text evidence="1">The sequence shown here is derived from an EMBL/GenBank/DDBJ whole genome shotgun (WGS) entry which is preliminary data.</text>
</comment>
<name>A0A5M9MNE7_9EURO</name>
<evidence type="ECO:0000313" key="1">
    <source>
        <dbReference type="EMBL" id="KAA8646463.1"/>
    </source>
</evidence>
<dbReference type="EMBL" id="QUQM01000007">
    <property type="protein sequence ID" value="KAA8646463.1"/>
    <property type="molecule type" value="Genomic_DNA"/>
</dbReference>
<dbReference type="VEuPathDB" id="FungiDB:EYZ11_000315"/>
<gene>
    <name evidence="1" type="ORF">ATNIH1004_007896</name>
</gene>
<evidence type="ECO:0000313" key="2">
    <source>
        <dbReference type="Proteomes" id="UP000324241"/>
    </source>
</evidence>
<dbReference type="Proteomes" id="UP000324241">
    <property type="component" value="Unassembled WGS sequence"/>
</dbReference>
<organism evidence="1 2">
    <name type="scientific">Aspergillus tanneri</name>
    <dbReference type="NCBI Taxonomy" id="1220188"/>
    <lineage>
        <taxon>Eukaryota</taxon>
        <taxon>Fungi</taxon>
        <taxon>Dikarya</taxon>
        <taxon>Ascomycota</taxon>
        <taxon>Pezizomycotina</taxon>
        <taxon>Eurotiomycetes</taxon>
        <taxon>Eurotiomycetidae</taxon>
        <taxon>Eurotiales</taxon>
        <taxon>Aspergillaceae</taxon>
        <taxon>Aspergillus</taxon>
        <taxon>Aspergillus subgen. Circumdati</taxon>
    </lineage>
</organism>
<proteinExistence type="predicted"/>
<dbReference type="GeneID" id="54330598"/>
<dbReference type="RefSeq" id="XP_033425824.1">
    <property type="nucleotide sequence ID" value="XM_033572509.1"/>
</dbReference>
<reference evidence="1 2" key="1">
    <citation type="submission" date="2019-08" db="EMBL/GenBank/DDBJ databases">
        <title>The genome sequence of a newly discovered highly antifungal drug resistant Aspergillus species, Aspergillus tanneri NIH 1004.</title>
        <authorList>
            <person name="Mounaud S."/>
            <person name="Singh I."/>
            <person name="Joardar V."/>
            <person name="Pakala S."/>
            <person name="Pakala S."/>
            <person name="Venepally P."/>
            <person name="Chung J.K."/>
            <person name="Losada L."/>
            <person name="Nierman W.C."/>
        </authorList>
    </citation>
    <scope>NUCLEOTIDE SEQUENCE [LARGE SCALE GENOMIC DNA]</scope>
    <source>
        <strain evidence="1 2">NIH1004</strain>
    </source>
</reference>
<dbReference type="AlphaFoldDB" id="A0A5M9MNE7"/>